<feature type="transmembrane region" description="Helical" evidence="7">
    <location>
        <begin position="225"/>
        <end position="243"/>
    </location>
</feature>
<dbReference type="AlphaFoldDB" id="A0A1I0BTZ8"/>
<reference evidence="9 10" key="1">
    <citation type="submission" date="2016-10" db="EMBL/GenBank/DDBJ databases">
        <authorList>
            <person name="de Groot N.N."/>
        </authorList>
    </citation>
    <scope>NUCLEOTIDE SEQUENCE [LARGE SCALE GENOMIC DNA]</scope>
    <source>
        <strain evidence="9 10">DSM 1801</strain>
    </source>
</reference>
<keyword evidence="5 7" id="KW-1133">Transmembrane helix</keyword>
<dbReference type="InterPro" id="IPR035906">
    <property type="entry name" value="MetI-like_sf"/>
</dbReference>
<dbReference type="PANTHER" id="PTHR43227">
    <property type="entry name" value="BLL4140 PROTEIN"/>
    <property type="match status" value="1"/>
</dbReference>
<dbReference type="Proteomes" id="UP000199800">
    <property type="component" value="Unassembled WGS sequence"/>
</dbReference>
<keyword evidence="2 7" id="KW-0813">Transport</keyword>
<evidence type="ECO:0000256" key="4">
    <source>
        <dbReference type="ARBA" id="ARBA00022692"/>
    </source>
</evidence>
<dbReference type="PANTHER" id="PTHR43227:SF11">
    <property type="entry name" value="BLL4140 PROTEIN"/>
    <property type="match status" value="1"/>
</dbReference>
<keyword evidence="6 7" id="KW-0472">Membrane</keyword>
<feature type="transmembrane region" description="Helical" evidence="7">
    <location>
        <begin position="20"/>
        <end position="46"/>
    </location>
</feature>
<dbReference type="GO" id="GO:0005886">
    <property type="term" value="C:plasma membrane"/>
    <property type="evidence" value="ECO:0007669"/>
    <property type="project" value="UniProtKB-SubCell"/>
</dbReference>
<feature type="transmembrane region" description="Helical" evidence="7">
    <location>
        <begin position="178"/>
        <end position="205"/>
    </location>
</feature>
<keyword evidence="3" id="KW-1003">Cell membrane</keyword>
<comment type="subcellular location">
    <subcellularLocation>
        <location evidence="1 7">Cell membrane</location>
        <topology evidence="1 7">Multi-pass membrane protein</topology>
    </subcellularLocation>
</comment>
<accession>A0A1I0BTZ8</accession>
<evidence type="ECO:0000256" key="1">
    <source>
        <dbReference type="ARBA" id="ARBA00004651"/>
    </source>
</evidence>
<evidence type="ECO:0000259" key="8">
    <source>
        <dbReference type="PROSITE" id="PS50928"/>
    </source>
</evidence>
<dbReference type="RefSeq" id="WP_092477576.1">
    <property type="nucleotide sequence ID" value="NZ_FOHN01000008.1"/>
</dbReference>
<dbReference type="GO" id="GO:0055085">
    <property type="term" value="P:transmembrane transport"/>
    <property type="evidence" value="ECO:0007669"/>
    <property type="project" value="InterPro"/>
</dbReference>
<evidence type="ECO:0000256" key="5">
    <source>
        <dbReference type="ARBA" id="ARBA00022989"/>
    </source>
</evidence>
<dbReference type="InterPro" id="IPR000515">
    <property type="entry name" value="MetI-like"/>
</dbReference>
<comment type="similarity">
    <text evidence="7">Belongs to the binding-protein-dependent transport system permease family.</text>
</comment>
<dbReference type="Pfam" id="PF00528">
    <property type="entry name" value="BPD_transp_1"/>
    <property type="match status" value="1"/>
</dbReference>
<protein>
    <submittedName>
        <fullName evidence="9">Carbohydrate ABC transporter membrane protein 1, CUT1 family (TC 3.A.1.1.-)</fullName>
    </submittedName>
</protein>
<keyword evidence="4 7" id="KW-0812">Transmembrane</keyword>
<evidence type="ECO:0000256" key="7">
    <source>
        <dbReference type="RuleBase" id="RU363032"/>
    </source>
</evidence>
<evidence type="ECO:0000256" key="3">
    <source>
        <dbReference type="ARBA" id="ARBA00022475"/>
    </source>
</evidence>
<sequence length="336" mass="38014">MAGSNKSNKRKTVEYGRYGYFFIAPFFIVYAAFQLWPLLYTIGLSFCELFTDPMWNQTVGPNFNGIANYKEVLFSDEGKFLDTYTINALWNTILMWFINFIPQIVLALILAAWFTDTKVKLKGQGAYKVMVFMPNIITAATISVLFYSLFNFPKGPVNISLQELGVLKEPFNFLNSKWAARLIIAFINFWMWYGNTMIVLIAGILGISPSLFEAARVDGANAMQIFFKITLPLLRPILLYTLVQSAVGGLQMYDIPKLLTQSGNGDPDYTTRTITMYIQSMSQTGSKQIGKAAASSMVLFAVTLIISLVMFYVMRDKDAIKEKKMIKEAQRRAKQA</sequence>
<evidence type="ECO:0000256" key="6">
    <source>
        <dbReference type="ARBA" id="ARBA00023136"/>
    </source>
</evidence>
<proteinExistence type="inferred from homology"/>
<keyword evidence="10" id="KW-1185">Reference proteome</keyword>
<dbReference type="STRING" id="29364.SAMN04487772_10899"/>
<evidence type="ECO:0000256" key="2">
    <source>
        <dbReference type="ARBA" id="ARBA00022448"/>
    </source>
</evidence>
<dbReference type="InterPro" id="IPR050809">
    <property type="entry name" value="UgpAE/MalFG_permease"/>
</dbReference>
<feature type="transmembrane region" description="Helical" evidence="7">
    <location>
        <begin position="126"/>
        <end position="150"/>
    </location>
</feature>
<evidence type="ECO:0000313" key="9">
    <source>
        <dbReference type="EMBL" id="SET10614.1"/>
    </source>
</evidence>
<dbReference type="EMBL" id="FOHN01000008">
    <property type="protein sequence ID" value="SET10614.1"/>
    <property type="molecule type" value="Genomic_DNA"/>
</dbReference>
<organism evidence="9 10">
    <name type="scientific">[Clostridium] polysaccharolyticum</name>
    <dbReference type="NCBI Taxonomy" id="29364"/>
    <lineage>
        <taxon>Bacteria</taxon>
        <taxon>Bacillati</taxon>
        <taxon>Bacillota</taxon>
        <taxon>Clostridia</taxon>
        <taxon>Lachnospirales</taxon>
        <taxon>Lachnospiraceae</taxon>
    </lineage>
</organism>
<dbReference type="SUPFAM" id="SSF161098">
    <property type="entry name" value="MetI-like"/>
    <property type="match status" value="1"/>
</dbReference>
<feature type="transmembrane region" description="Helical" evidence="7">
    <location>
        <begin position="93"/>
        <end position="114"/>
    </location>
</feature>
<gene>
    <name evidence="9" type="ORF">SAMN04487772_10899</name>
</gene>
<dbReference type="Gene3D" id="1.10.3720.10">
    <property type="entry name" value="MetI-like"/>
    <property type="match status" value="1"/>
</dbReference>
<dbReference type="PROSITE" id="PS50928">
    <property type="entry name" value="ABC_TM1"/>
    <property type="match status" value="1"/>
</dbReference>
<feature type="transmembrane region" description="Helical" evidence="7">
    <location>
        <begin position="292"/>
        <end position="314"/>
    </location>
</feature>
<evidence type="ECO:0000313" key="10">
    <source>
        <dbReference type="Proteomes" id="UP000199800"/>
    </source>
</evidence>
<name>A0A1I0BTZ8_9FIRM</name>
<dbReference type="OrthoDB" id="9787541at2"/>
<dbReference type="CDD" id="cd06261">
    <property type="entry name" value="TM_PBP2"/>
    <property type="match status" value="1"/>
</dbReference>
<feature type="domain" description="ABC transmembrane type-1" evidence="8">
    <location>
        <begin position="89"/>
        <end position="310"/>
    </location>
</feature>